<dbReference type="Pfam" id="PF01421">
    <property type="entry name" value="Reprolysin"/>
    <property type="match status" value="1"/>
</dbReference>
<dbReference type="Proteomes" id="UP000887540">
    <property type="component" value="Unplaced"/>
</dbReference>
<dbReference type="WBParaSite" id="ACRNAN_scaffold9983.g11635.t1">
    <property type="protein sequence ID" value="ACRNAN_scaffold9983.g11635.t1"/>
    <property type="gene ID" value="ACRNAN_scaffold9983.g11635"/>
</dbReference>
<keyword evidence="6" id="KW-1015">Disulfide bond</keyword>
<dbReference type="InterPro" id="IPR041645">
    <property type="entry name" value="ADAMTS_CR_2"/>
</dbReference>
<feature type="binding site" evidence="8">
    <location>
        <position position="199"/>
    </location>
    <ligand>
        <name>Zn(2+)</name>
        <dbReference type="ChEBI" id="CHEBI:29105"/>
        <note>catalytic</note>
    </ligand>
</feature>
<dbReference type="AlphaFoldDB" id="A0A914EP30"/>
<keyword evidence="2 8" id="KW-0479">Metal-binding</keyword>
<dbReference type="GO" id="GO:0006509">
    <property type="term" value="P:membrane protein ectodomain proteolysis"/>
    <property type="evidence" value="ECO:0007669"/>
    <property type="project" value="TreeGrafter"/>
</dbReference>
<feature type="active site" evidence="8">
    <location>
        <position position="196"/>
    </location>
</feature>
<feature type="domain" description="Peptidase M12B" evidence="9">
    <location>
        <begin position="17"/>
        <end position="265"/>
    </location>
</feature>
<keyword evidence="3" id="KW-0378">Hydrolase</keyword>
<dbReference type="PANTHER" id="PTHR11905">
    <property type="entry name" value="ADAM A DISINTEGRIN AND METALLOPROTEASE DOMAIN"/>
    <property type="match status" value="1"/>
</dbReference>
<organism evidence="10 11">
    <name type="scientific">Acrobeloides nanus</name>
    <dbReference type="NCBI Taxonomy" id="290746"/>
    <lineage>
        <taxon>Eukaryota</taxon>
        <taxon>Metazoa</taxon>
        <taxon>Ecdysozoa</taxon>
        <taxon>Nematoda</taxon>
        <taxon>Chromadorea</taxon>
        <taxon>Rhabditida</taxon>
        <taxon>Tylenchina</taxon>
        <taxon>Cephalobomorpha</taxon>
        <taxon>Cephaloboidea</taxon>
        <taxon>Cephalobidae</taxon>
        <taxon>Acrobeloides</taxon>
    </lineage>
</organism>
<dbReference type="InterPro" id="IPR001590">
    <property type="entry name" value="Peptidase_M12B"/>
</dbReference>
<evidence type="ECO:0000256" key="4">
    <source>
        <dbReference type="ARBA" id="ARBA00022833"/>
    </source>
</evidence>
<evidence type="ECO:0000313" key="10">
    <source>
        <dbReference type="Proteomes" id="UP000887540"/>
    </source>
</evidence>
<dbReference type="GO" id="GO:0046872">
    <property type="term" value="F:metal ion binding"/>
    <property type="evidence" value="ECO:0007669"/>
    <property type="project" value="UniProtKB-KW"/>
</dbReference>
<evidence type="ECO:0000256" key="2">
    <source>
        <dbReference type="ARBA" id="ARBA00022723"/>
    </source>
</evidence>
<keyword evidence="10" id="KW-1185">Reference proteome</keyword>
<evidence type="ECO:0000256" key="7">
    <source>
        <dbReference type="ARBA" id="ARBA00023180"/>
    </source>
</evidence>
<comment type="caution">
    <text evidence="8">Lacks conserved residue(s) required for the propagation of feature annotation.</text>
</comment>
<name>A0A914EP30_9BILA</name>
<keyword evidence="7" id="KW-0325">Glycoprotein</keyword>
<reference evidence="11" key="1">
    <citation type="submission" date="2022-11" db="UniProtKB">
        <authorList>
            <consortium name="WormBaseParasite"/>
        </authorList>
    </citation>
    <scope>IDENTIFICATION</scope>
</reference>
<dbReference type="GO" id="GO:0004222">
    <property type="term" value="F:metalloendopeptidase activity"/>
    <property type="evidence" value="ECO:0007669"/>
    <property type="project" value="InterPro"/>
</dbReference>
<dbReference type="PANTHER" id="PTHR11905:SF159">
    <property type="entry name" value="ADAM METALLOPROTEASE"/>
    <property type="match status" value="1"/>
</dbReference>
<dbReference type="PROSITE" id="PS50215">
    <property type="entry name" value="ADAM_MEPRO"/>
    <property type="match status" value="1"/>
</dbReference>
<sequence length="425" mass="48814">MPTVDSFLNNDDWEKDFEIELLMIADHSMFDAFVELYRGDDFAAYHGLSDYLRGLFEQTKTIFNRFVFFEKHHINLKLAGAMIISRQQDCPLKSALLVSENVTDYEDFKVPNLSFSLDIDALDAIHLLENWIWEHAEFLPLHDHAVFVTKFDLLSAKNESSTQGMAYVKAMCREGESTSIIEDIGGLTTSAIIAHELAHSLGAYHDGFGESASCSADQNFLMASSASGSEFSANFANNFLLSPCSTKQIENFLNSPESRCLWKKRTKEKPRLFYRSSDALLQKREKKPGELFDRNRQCMIAFGPHYGFCNNREYHHKRGDPCRRLWCKNRKKKRISPCETKSYLPLMDGTKCHDSKWCISGACVHNEFAVFDKRKCEDVNKGYCQKQPASQLELFCRKHSFKDICCATCEHVIQQFKKDLKILVD</sequence>
<dbReference type="SUPFAM" id="SSF55486">
    <property type="entry name" value="Metalloproteases ('zincins'), catalytic domain"/>
    <property type="match status" value="1"/>
</dbReference>
<evidence type="ECO:0000256" key="3">
    <source>
        <dbReference type="ARBA" id="ARBA00022801"/>
    </source>
</evidence>
<evidence type="ECO:0000256" key="6">
    <source>
        <dbReference type="ARBA" id="ARBA00023157"/>
    </source>
</evidence>
<feature type="binding site" evidence="8">
    <location>
        <position position="205"/>
    </location>
    <ligand>
        <name>Zn(2+)</name>
        <dbReference type="ChEBI" id="CHEBI:29105"/>
        <note>catalytic</note>
    </ligand>
</feature>
<evidence type="ECO:0000256" key="5">
    <source>
        <dbReference type="ARBA" id="ARBA00023049"/>
    </source>
</evidence>
<keyword evidence="1" id="KW-0645">Protease</keyword>
<keyword evidence="4 8" id="KW-0862">Zinc</keyword>
<feature type="binding site" evidence="8">
    <location>
        <position position="195"/>
    </location>
    <ligand>
        <name>Zn(2+)</name>
        <dbReference type="ChEBI" id="CHEBI:29105"/>
        <note>catalytic</note>
    </ligand>
</feature>
<evidence type="ECO:0000256" key="1">
    <source>
        <dbReference type="ARBA" id="ARBA00022670"/>
    </source>
</evidence>
<keyword evidence="5" id="KW-0482">Metalloprotease</keyword>
<protein>
    <submittedName>
        <fullName evidence="11">Peptidase M12B domain-containing protein</fullName>
    </submittedName>
</protein>
<evidence type="ECO:0000259" key="9">
    <source>
        <dbReference type="PROSITE" id="PS50215"/>
    </source>
</evidence>
<dbReference type="InterPro" id="IPR024079">
    <property type="entry name" value="MetalloPept_cat_dom_sf"/>
</dbReference>
<dbReference type="Gene3D" id="3.40.1620.60">
    <property type="match status" value="1"/>
</dbReference>
<dbReference type="Pfam" id="PF17771">
    <property type="entry name" value="ADAMTS_CR_2"/>
    <property type="match status" value="1"/>
</dbReference>
<evidence type="ECO:0000313" key="11">
    <source>
        <dbReference type="WBParaSite" id="ACRNAN_scaffold9983.g11635.t1"/>
    </source>
</evidence>
<dbReference type="Gene3D" id="3.40.390.10">
    <property type="entry name" value="Collagenase (Catalytic Domain)"/>
    <property type="match status" value="1"/>
</dbReference>
<accession>A0A914EP30</accession>
<evidence type="ECO:0000256" key="8">
    <source>
        <dbReference type="PROSITE-ProRule" id="PRU00276"/>
    </source>
</evidence>
<proteinExistence type="predicted"/>